<keyword evidence="3" id="KW-1185">Reference proteome</keyword>
<evidence type="ECO:0000313" key="3">
    <source>
        <dbReference type="Proteomes" id="UP000244855"/>
    </source>
</evidence>
<dbReference type="OrthoDB" id="5347061at2759"/>
<dbReference type="PANTHER" id="PTHR33112">
    <property type="entry name" value="DOMAIN PROTEIN, PUTATIVE-RELATED"/>
    <property type="match status" value="1"/>
</dbReference>
<accession>A0A2V1D021</accession>
<gene>
    <name evidence="2" type="ORF">DM02DRAFT_546777</name>
</gene>
<feature type="non-terminal residue" evidence="2">
    <location>
        <position position="1"/>
    </location>
</feature>
<name>A0A2V1D021_9PLEO</name>
<evidence type="ECO:0000259" key="1">
    <source>
        <dbReference type="Pfam" id="PF06985"/>
    </source>
</evidence>
<dbReference type="AlphaFoldDB" id="A0A2V1D021"/>
<evidence type="ECO:0000313" key="2">
    <source>
        <dbReference type="EMBL" id="PVH90959.1"/>
    </source>
</evidence>
<dbReference type="InterPro" id="IPR010730">
    <property type="entry name" value="HET"/>
</dbReference>
<dbReference type="STRING" id="97972.A0A2V1D021"/>
<feature type="domain" description="Heterokaryon incompatibility" evidence="1">
    <location>
        <begin position="40"/>
        <end position="157"/>
    </location>
</feature>
<dbReference type="EMBL" id="KZ806015">
    <property type="protein sequence ID" value="PVH90959.1"/>
    <property type="molecule type" value="Genomic_DNA"/>
</dbReference>
<proteinExistence type="predicted"/>
<sequence>HLGCSYKSNAVLPTRVIDVGDRNSDFLRLYCSEKREKAEYIAFSHCWGGLEKEETEKFCTIRGNIGMRRQEFSIDVLPQIFKDAVTITRALGKRYLWIDSLCIIQDDKNDWDIESKKMEDVSSNAYCTIAASSAANPKVGFLGRQPRKYVKVPKSLKDRSEPAKITFSRLSLQDTYG</sequence>
<organism evidence="2 3">
    <name type="scientific">Periconia macrospinosa</name>
    <dbReference type="NCBI Taxonomy" id="97972"/>
    <lineage>
        <taxon>Eukaryota</taxon>
        <taxon>Fungi</taxon>
        <taxon>Dikarya</taxon>
        <taxon>Ascomycota</taxon>
        <taxon>Pezizomycotina</taxon>
        <taxon>Dothideomycetes</taxon>
        <taxon>Pleosporomycetidae</taxon>
        <taxon>Pleosporales</taxon>
        <taxon>Massarineae</taxon>
        <taxon>Periconiaceae</taxon>
        <taxon>Periconia</taxon>
    </lineage>
</organism>
<dbReference type="Pfam" id="PF06985">
    <property type="entry name" value="HET"/>
    <property type="match status" value="1"/>
</dbReference>
<reference evidence="2 3" key="1">
    <citation type="journal article" date="2018" name="Sci. Rep.">
        <title>Comparative genomics provides insights into the lifestyle and reveals functional heterogeneity of dark septate endophytic fungi.</title>
        <authorList>
            <person name="Knapp D.G."/>
            <person name="Nemeth J.B."/>
            <person name="Barry K."/>
            <person name="Hainaut M."/>
            <person name="Henrissat B."/>
            <person name="Johnson J."/>
            <person name="Kuo A."/>
            <person name="Lim J.H.P."/>
            <person name="Lipzen A."/>
            <person name="Nolan M."/>
            <person name="Ohm R.A."/>
            <person name="Tamas L."/>
            <person name="Grigoriev I.V."/>
            <person name="Spatafora J.W."/>
            <person name="Nagy L.G."/>
            <person name="Kovacs G.M."/>
        </authorList>
    </citation>
    <scope>NUCLEOTIDE SEQUENCE [LARGE SCALE GENOMIC DNA]</scope>
    <source>
        <strain evidence="2 3">DSE2036</strain>
    </source>
</reference>
<dbReference type="PANTHER" id="PTHR33112:SF16">
    <property type="entry name" value="HETEROKARYON INCOMPATIBILITY DOMAIN-CONTAINING PROTEIN"/>
    <property type="match status" value="1"/>
</dbReference>
<protein>
    <submittedName>
        <fullName evidence="2">HET-domain-containing protein</fullName>
    </submittedName>
</protein>
<dbReference type="Proteomes" id="UP000244855">
    <property type="component" value="Unassembled WGS sequence"/>
</dbReference>